<evidence type="ECO:0000313" key="1">
    <source>
        <dbReference type="EMBL" id="GFH15634.1"/>
    </source>
</evidence>
<protein>
    <submittedName>
        <fullName evidence="1">Uncharacterized protein</fullName>
    </submittedName>
</protein>
<feature type="non-terminal residue" evidence="1">
    <location>
        <position position="1"/>
    </location>
</feature>
<reference evidence="1 2" key="1">
    <citation type="submission" date="2020-02" db="EMBL/GenBank/DDBJ databases">
        <title>Draft genome sequence of Haematococcus lacustris strain NIES-144.</title>
        <authorList>
            <person name="Morimoto D."/>
            <person name="Nakagawa S."/>
            <person name="Yoshida T."/>
            <person name="Sawayama S."/>
        </authorList>
    </citation>
    <scope>NUCLEOTIDE SEQUENCE [LARGE SCALE GENOMIC DNA]</scope>
    <source>
        <strain evidence="1 2">NIES-144</strain>
    </source>
</reference>
<organism evidence="1 2">
    <name type="scientific">Haematococcus lacustris</name>
    <name type="common">Green alga</name>
    <name type="synonym">Haematococcus pluvialis</name>
    <dbReference type="NCBI Taxonomy" id="44745"/>
    <lineage>
        <taxon>Eukaryota</taxon>
        <taxon>Viridiplantae</taxon>
        <taxon>Chlorophyta</taxon>
        <taxon>core chlorophytes</taxon>
        <taxon>Chlorophyceae</taxon>
        <taxon>CS clade</taxon>
        <taxon>Chlamydomonadales</taxon>
        <taxon>Haematococcaceae</taxon>
        <taxon>Haematococcus</taxon>
    </lineage>
</organism>
<evidence type="ECO:0000313" key="2">
    <source>
        <dbReference type="Proteomes" id="UP000485058"/>
    </source>
</evidence>
<gene>
    <name evidence="1" type="ORF">HaLaN_11891</name>
</gene>
<dbReference type="AlphaFoldDB" id="A0A699Z9X0"/>
<sequence length="99" mass="10440">MGKPSKKVRQTPSDQRQMTIQMALDHAARNHAFPDETGLVSPMRPMRGGLNWFGEGYVHACAYGCLCTCPPKAHDVMAAAVGEAVLAATAMVAAVAAAQ</sequence>
<dbReference type="EMBL" id="BLLF01000877">
    <property type="protein sequence ID" value="GFH15634.1"/>
    <property type="molecule type" value="Genomic_DNA"/>
</dbReference>
<comment type="caution">
    <text evidence="1">The sequence shown here is derived from an EMBL/GenBank/DDBJ whole genome shotgun (WGS) entry which is preliminary data.</text>
</comment>
<name>A0A699Z9X0_HAELA</name>
<accession>A0A699Z9X0</accession>
<dbReference type="Proteomes" id="UP000485058">
    <property type="component" value="Unassembled WGS sequence"/>
</dbReference>
<keyword evidence="2" id="KW-1185">Reference proteome</keyword>
<proteinExistence type="predicted"/>